<feature type="transmembrane region" description="Helical" evidence="7">
    <location>
        <begin position="332"/>
        <end position="354"/>
    </location>
</feature>
<dbReference type="InterPro" id="IPR051951">
    <property type="entry name" value="UNC-93_regulatory"/>
</dbReference>
<keyword evidence="4 7" id="KW-1133">Transmembrane helix</keyword>
<organism evidence="8 9">
    <name type="scientific">Mya arenaria</name>
    <name type="common">Soft-shell clam</name>
    <dbReference type="NCBI Taxonomy" id="6604"/>
    <lineage>
        <taxon>Eukaryota</taxon>
        <taxon>Metazoa</taxon>
        <taxon>Spiralia</taxon>
        <taxon>Lophotrochozoa</taxon>
        <taxon>Mollusca</taxon>
        <taxon>Bivalvia</taxon>
        <taxon>Autobranchia</taxon>
        <taxon>Heteroconchia</taxon>
        <taxon>Euheterodonta</taxon>
        <taxon>Imparidentia</taxon>
        <taxon>Neoheterodontei</taxon>
        <taxon>Myida</taxon>
        <taxon>Myoidea</taxon>
        <taxon>Myidae</taxon>
        <taxon>Mya</taxon>
    </lineage>
</organism>
<evidence type="ECO:0000256" key="3">
    <source>
        <dbReference type="ARBA" id="ARBA00022692"/>
    </source>
</evidence>
<feature type="transmembrane region" description="Helical" evidence="7">
    <location>
        <begin position="242"/>
        <end position="264"/>
    </location>
</feature>
<dbReference type="Gene3D" id="1.20.1250.20">
    <property type="entry name" value="MFS general substrate transporter like domains"/>
    <property type="match status" value="2"/>
</dbReference>
<dbReference type="EMBL" id="CP111019">
    <property type="protein sequence ID" value="WAR12257.1"/>
    <property type="molecule type" value="Genomic_DNA"/>
</dbReference>
<evidence type="ECO:0000256" key="4">
    <source>
        <dbReference type="ARBA" id="ARBA00022989"/>
    </source>
</evidence>
<sequence>MSEKSEKDELKNDISLFGGSGVSLTPISPEKGPMPTAPPPPMTRLRILKNLTVVSFGFLLLFTAFQSLSNLQSSLNKSEGLGVIGLSVIYGALVISCMFLPPFIIARLGCKWTIPLSMGCYVLYMCANLYAVWGTIIPSAIILGLGAAPLWSAKCTYLTQTGVWYAKLVGKSEDDIINRFFGFFFMLFQTGQIWGNLISSLIFQTESNSTITDEDLKTCGANFCPSSAANNSNLEKPAMEKVYTVCGIYIGCAVAAVVVVSLLLDPIRLDKEEPGDRKFSTHLIWETFRHLWKNNYQKLLVVLTMYSGIEQAFMTGDYTKSFVGCALGIENIGFVMICYGVVDAICSFAFGRLVQYVGHIPFFVLAFLLHGGLQITFLLWTPNPDMRYLFYVFAALWGAGDAIIQTQINALYGFLWTKNSEAAFANYRLWESMGFIIAFALQDFLCTYVKIYICLGFLCLGMLLYGVVEVSYRRDANNQAAVTRM</sequence>
<evidence type="ECO:0000256" key="2">
    <source>
        <dbReference type="ARBA" id="ARBA00009172"/>
    </source>
</evidence>
<dbReference type="Pfam" id="PF05978">
    <property type="entry name" value="UNC-93"/>
    <property type="match status" value="1"/>
</dbReference>
<keyword evidence="9" id="KW-1185">Reference proteome</keyword>
<dbReference type="PANTHER" id="PTHR19444:SF13">
    <property type="entry name" value="PROTEIN UNC-93 HOMOLOG A"/>
    <property type="match status" value="1"/>
</dbReference>
<comment type="subcellular location">
    <subcellularLocation>
        <location evidence="1">Membrane</location>
        <topology evidence="1">Multi-pass membrane protein</topology>
    </subcellularLocation>
</comment>
<evidence type="ECO:0000256" key="1">
    <source>
        <dbReference type="ARBA" id="ARBA00004141"/>
    </source>
</evidence>
<protein>
    <submittedName>
        <fullName evidence="8">UN93A-like protein</fullName>
    </submittedName>
</protein>
<proteinExistence type="inferred from homology"/>
<feature type="transmembrane region" description="Helical" evidence="7">
    <location>
        <begin position="180"/>
        <end position="203"/>
    </location>
</feature>
<dbReference type="Proteomes" id="UP001164746">
    <property type="component" value="Chromosome 8"/>
</dbReference>
<evidence type="ECO:0000256" key="7">
    <source>
        <dbReference type="SAM" id="Phobius"/>
    </source>
</evidence>
<dbReference type="InterPro" id="IPR010291">
    <property type="entry name" value="Ion_channel_UNC-93"/>
</dbReference>
<reference evidence="8" key="1">
    <citation type="submission" date="2022-11" db="EMBL/GenBank/DDBJ databases">
        <title>Centuries of genome instability and evolution in soft-shell clam transmissible cancer (bioRxiv).</title>
        <authorList>
            <person name="Hart S.F.M."/>
            <person name="Yonemitsu M.A."/>
            <person name="Giersch R.M."/>
            <person name="Beal B.F."/>
            <person name="Arriagada G."/>
            <person name="Davis B.W."/>
            <person name="Ostrander E.A."/>
            <person name="Goff S.P."/>
            <person name="Metzger M.J."/>
        </authorList>
    </citation>
    <scope>NUCLEOTIDE SEQUENCE</scope>
    <source>
        <strain evidence="8">MELC-2E11</strain>
        <tissue evidence="8">Siphon/mantle</tissue>
    </source>
</reference>
<feature type="transmembrane region" description="Helical" evidence="7">
    <location>
        <begin position="80"/>
        <end position="100"/>
    </location>
</feature>
<comment type="similarity">
    <text evidence="2">Belongs to the unc-93 family.</text>
</comment>
<dbReference type="CDD" id="cd17406">
    <property type="entry name" value="MFS_unc93A_like"/>
    <property type="match status" value="1"/>
</dbReference>
<feature type="transmembrane region" description="Helical" evidence="7">
    <location>
        <begin position="435"/>
        <end position="468"/>
    </location>
</feature>
<keyword evidence="5 7" id="KW-0472">Membrane</keyword>
<accession>A0ABY7ESV9</accession>
<dbReference type="SUPFAM" id="SSF103473">
    <property type="entry name" value="MFS general substrate transporter"/>
    <property type="match status" value="1"/>
</dbReference>
<dbReference type="InterPro" id="IPR036259">
    <property type="entry name" value="MFS_trans_sf"/>
</dbReference>
<gene>
    <name evidence="8" type="ORF">MAR_026437</name>
</gene>
<name>A0ABY7ESV9_MYAAR</name>
<feature type="compositionally biased region" description="Basic and acidic residues" evidence="6">
    <location>
        <begin position="1"/>
        <end position="12"/>
    </location>
</feature>
<feature type="transmembrane region" description="Helical" evidence="7">
    <location>
        <begin position="51"/>
        <end position="68"/>
    </location>
</feature>
<feature type="transmembrane region" description="Helical" evidence="7">
    <location>
        <begin position="360"/>
        <end position="381"/>
    </location>
</feature>
<evidence type="ECO:0000256" key="6">
    <source>
        <dbReference type="SAM" id="MobiDB-lite"/>
    </source>
</evidence>
<keyword evidence="3 7" id="KW-0812">Transmembrane</keyword>
<evidence type="ECO:0000256" key="5">
    <source>
        <dbReference type="ARBA" id="ARBA00023136"/>
    </source>
</evidence>
<evidence type="ECO:0000313" key="8">
    <source>
        <dbReference type="EMBL" id="WAR12257.1"/>
    </source>
</evidence>
<feature type="transmembrane region" description="Helical" evidence="7">
    <location>
        <begin position="388"/>
        <end position="415"/>
    </location>
</feature>
<evidence type="ECO:0000313" key="9">
    <source>
        <dbReference type="Proteomes" id="UP001164746"/>
    </source>
</evidence>
<feature type="region of interest" description="Disordered" evidence="6">
    <location>
        <begin position="1"/>
        <end position="36"/>
    </location>
</feature>
<dbReference type="PANTHER" id="PTHR19444">
    <property type="entry name" value="UNC-93 RELATED"/>
    <property type="match status" value="1"/>
</dbReference>